<keyword evidence="3" id="KW-1133">Transmembrane helix</keyword>
<evidence type="ECO:0000313" key="7">
    <source>
        <dbReference type="EMBL" id="MDC4238853.1"/>
    </source>
</evidence>
<feature type="domain" description="Purple acid phosphatase N-terminal" evidence="6">
    <location>
        <begin position="995"/>
        <end position="1097"/>
    </location>
</feature>
<keyword evidence="3" id="KW-0812">Transmembrane</keyword>
<evidence type="ECO:0000259" key="4">
    <source>
        <dbReference type="Pfam" id="PF00149"/>
    </source>
</evidence>
<keyword evidence="7" id="KW-0378">Hydrolase</keyword>
<feature type="domain" description="Calcineurin-like phosphoesterase" evidence="4">
    <location>
        <begin position="1104"/>
        <end position="1295"/>
    </location>
</feature>
<keyword evidence="8" id="KW-1185">Reference proteome</keyword>
<dbReference type="RefSeq" id="WP_272470006.1">
    <property type="nucleotide sequence ID" value="NZ_JAMRYU010000001.1"/>
</dbReference>
<dbReference type="Gene3D" id="3.60.21.10">
    <property type="match status" value="1"/>
</dbReference>
<keyword evidence="3" id="KW-0472">Membrane</keyword>
<evidence type="ECO:0000256" key="3">
    <source>
        <dbReference type="SAM" id="Phobius"/>
    </source>
</evidence>
<proteinExistence type="predicted"/>
<sequence length="1528" mass="168425">MSKKVKMRIASLLIAISILINFIPPLNVKALGDFGISSPIISKAINNYNFNLAPGVIEKGYTFEDSTGKRIESFVIEIDTKNKNVSIEASTPNDESAYGLQPVRKQAEALLAKGENVVAGVNADFYNMATGEPNGVLLKDGVIIKNHPESRKFFGILKDGSAVIGDYNKFNEVKDNVEEALGGNAILVKDGQVFETPQTGADKEPRTAVGIKSNGNVFFITVDGRQEPYSAGLSMDDLAQLMISMGAIQALNLDGGGSTTHLSRIPGTDNLEVKNRPSDNSERSVANSWMIISKEPITREFNSAYIEPNERSFTPYSDIRFIAKGMDVSGASASLPKESLEWSISDNSFGEIDSSTGLFSSTGKEGQAKVLLRYKENVVGEANFEIAKPDEIYFYSKEVSLDKNQSKDLGLNTLFNKRNVKCNEEDIIWEVPEGMGTVDKDGILYSSDKNSSGEIKATLKGTNISASINVTVGKLPIIIEDFENGLKKWGFSTANRGESGSLELTKYPEEHTRFDVHSLKINYDFTNAQVGTTLGVYAGPGENIAIQGSPKSIGMWIYATKEAKGYWLRMNLIAGDGKSKTIDLSNQNPGIDWEGWKYIEAEIPDTFIGPFSIHPTQAIRLMSLKSGLPGEGPMIKGSIYVDNIRAVYGNKVDDLYAPVIESINIADNDYNRNDVNITARLYDYEDDQYKTGINWDRVRILVDGIDYTGKEGHFSYDKDGTVSLSGYKWADGTHRVEVVAQDNFGNETTKTEYFNIDTNSSKITIDSINNEAVLGGYLDLALKSISGNEIKNLKTKINIDNGFLVESVDFSNLSKNGIWNYNSDSGELDIYCENEGLTNGENILANIKVKIPNTAKLDSDVNFEIINSLMEYTLEKEDNFIATSSSRIGKVPVVSAYNISIEEILVGKPGVIKVTDVLGNAVKDVNVIMENEDGNKFDLGKTNSKGILSSDKLTNKVQKFFIYAEKEGLSSIKIKIQSYAPLKDKIPSNILFGTTEDAKTQKSISWMSNPLTSKDKVVVQYIMKSKYNSKGLLRNKINTKEVEGEYTNLTFSGNSDINLNGVVRSNQIKITGLEPGTTYMCRVGDGENWSEFMEFTTLEDKENMKFIILGDTQSPSEQGLSELDKILNIIENEHSDSDAIIHLGDFIDDSSLFNQWNFITSLFGKYNRANSIDMINVLGNHEYMGDPSADKAKKIFNTPTNGIKENIGGVYSVDYNDIHFSVISFTSDKELLKKELEWLKEDINNSDKKLKILLTHQPPYYTNPDGGNELIKEMLPPVAEELGIDLVFSGHDHAYGRTKRLKNGIEDKSGTIYIVGGTTGPKHYQAVNDGSFEVYNDENTAIYTTLEFNKGDIRVISKKPDGTIVDDFNLDKKAPEITINGVEDNGVYIDSKIKIEVSVDEEAEIITTLNGSPYNGEEIAKAGKYEFAVEATDKSGNKSTKTINFIIKESDESGENGSENGGSNNENNNGNNENNNGSINENNSLGENSKGELVQTGDLYSSKLIIIISLALILIGVTLNKKYKKNLI</sequence>
<evidence type="ECO:0000256" key="2">
    <source>
        <dbReference type="SAM" id="MobiDB-lite"/>
    </source>
</evidence>
<accession>A0A9X4B176</accession>
<dbReference type="SUPFAM" id="SSF56300">
    <property type="entry name" value="Metallo-dependent phosphatases"/>
    <property type="match status" value="1"/>
</dbReference>
<feature type="domain" description="Phosphodiester glycosidase" evidence="5">
    <location>
        <begin position="116"/>
        <end position="291"/>
    </location>
</feature>
<evidence type="ECO:0000313" key="8">
    <source>
        <dbReference type="Proteomes" id="UP001141183"/>
    </source>
</evidence>
<evidence type="ECO:0000259" key="5">
    <source>
        <dbReference type="Pfam" id="PF09992"/>
    </source>
</evidence>
<keyword evidence="7" id="KW-0326">Glycosidase</keyword>
<feature type="region of interest" description="Disordered" evidence="2">
    <location>
        <begin position="1449"/>
        <end position="1484"/>
    </location>
</feature>
<dbReference type="Proteomes" id="UP001141183">
    <property type="component" value="Unassembled WGS sequence"/>
</dbReference>
<keyword evidence="1" id="KW-0732">Signal</keyword>
<dbReference type="SUPFAM" id="SSF49363">
    <property type="entry name" value="Purple acid phosphatase, N-terminal domain"/>
    <property type="match status" value="1"/>
</dbReference>
<evidence type="ECO:0000259" key="6">
    <source>
        <dbReference type="Pfam" id="PF16656"/>
    </source>
</evidence>
<dbReference type="Pfam" id="PF00149">
    <property type="entry name" value="Metallophos"/>
    <property type="match status" value="1"/>
</dbReference>
<organism evidence="7 8">
    <name type="scientific">Clostridium tertium</name>
    <dbReference type="NCBI Taxonomy" id="1559"/>
    <lineage>
        <taxon>Bacteria</taxon>
        <taxon>Bacillati</taxon>
        <taxon>Bacillota</taxon>
        <taxon>Clostridia</taxon>
        <taxon>Eubacteriales</taxon>
        <taxon>Clostridiaceae</taxon>
        <taxon>Clostridium</taxon>
    </lineage>
</organism>
<gene>
    <name evidence="7" type="ORF">NE398_01550</name>
</gene>
<dbReference type="Pfam" id="PF09992">
    <property type="entry name" value="NAGPA"/>
    <property type="match status" value="1"/>
</dbReference>
<dbReference type="InterPro" id="IPR004843">
    <property type="entry name" value="Calcineurin-like_PHP"/>
</dbReference>
<evidence type="ECO:0000256" key="1">
    <source>
        <dbReference type="ARBA" id="ARBA00022729"/>
    </source>
</evidence>
<protein>
    <submittedName>
        <fullName evidence="7">Phosphodiester glycosidase family protein</fullName>
    </submittedName>
</protein>
<dbReference type="InterPro" id="IPR029052">
    <property type="entry name" value="Metallo-depent_PP-like"/>
</dbReference>
<reference evidence="7" key="1">
    <citation type="submission" date="2022-05" db="EMBL/GenBank/DDBJ databases">
        <title>Draft genome sequence of Clostridium tertium strain CP3 isolated from Peru.</title>
        <authorList>
            <person name="Hurtado R."/>
            <person name="Lima L."/>
            <person name="Sousa T."/>
            <person name="Jaiswal A.K."/>
            <person name="Tiwari S."/>
            <person name="Maturrano L."/>
            <person name="Brenig B."/>
            <person name="Azevedo V."/>
        </authorList>
    </citation>
    <scope>NUCLEOTIDE SEQUENCE</scope>
    <source>
        <strain evidence="7">CP3</strain>
    </source>
</reference>
<dbReference type="Gene3D" id="2.60.40.380">
    <property type="entry name" value="Purple acid phosphatase-like, N-terminal"/>
    <property type="match status" value="1"/>
</dbReference>
<dbReference type="Pfam" id="PF16656">
    <property type="entry name" value="Pur_ac_phosph_N"/>
    <property type="match status" value="1"/>
</dbReference>
<dbReference type="InterPro" id="IPR018711">
    <property type="entry name" value="NAGPA"/>
</dbReference>
<dbReference type="PANTHER" id="PTHR22953:SF153">
    <property type="entry name" value="PURPLE ACID PHOSPHATASE"/>
    <property type="match status" value="1"/>
</dbReference>
<dbReference type="GO" id="GO:0046872">
    <property type="term" value="F:metal ion binding"/>
    <property type="evidence" value="ECO:0007669"/>
    <property type="project" value="InterPro"/>
</dbReference>
<dbReference type="InterPro" id="IPR039331">
    <property type="entry name" value="PAPs-like"/>
</dbReference>
<feature type="transmembrane region" description="Helical" evidence="3">
    <location>
        <begin position="1499"/>
        <end position="1519"/>
    </location>
</feature>
<dbReference type="EMBL" id="JAMRYU010000001">
    <property type="protein sequence ID" value="MDC4238853.1"/>
    <property type="molecule type" value="Genomic_DNA"/>
</dbReference>
<feature type="compositionally biased region" description="Low complexity" evidence="2">
    <location>
        <begin position="1455"/>
        <end position="1484"/>
    </location>
</feature>
<dbReference type="PANTHER" id="PTHR22953">
    <property type="entry name" value="ACID PHOSPHATASE RELATED"/>
    <property type="match status" value="1"/>
</dbReference>
<dbReference type="InterPro" id="IPR008963">
    <property type="entry name" value="Purple_acid_Pase-like_N"/>
</dbReference>
<comment type="caution">
    <text evidence="7">The sequence shown here is derived from an EMBL/GenBank/DDBJ whole genome shotgun (WGS) entry which is preliminary data.</text>
</comment>
<name>A0A9X4B176_9CLOT</name>
<dbReference type="GO" id="GO:0003993">
    <property type="term" value="F:acid phosphatase activity"/>
    <property type="evidence" value="ECO:0007669"/>
    <property type="project" value="InterPro"/>
</dbReference>
<dbReference type="GO" id="GO:0016798">
    <property type="term" value="F:hydrolase activity, acting on glycosyl bonds"/>
    <property type="evidence" value="ECO:0007669"/>
    <property type="project" value="UniProtKB-KW"/>
</dbReference>
<dbReference type="InterPro" id="IPR015914">
    <property type="entry name" value="PAPs_N"/>
</dbReference>